<dbReference type="Pfam" id="PF25179">
    <property type="entry name" value="LMF1_C"/>
    <property type="match status" value="1"/>
</dbReference>
<reference evidence="16" key="1">
    <citation type="submission" date="2020-04" db="EMBL/GenBank/DDBJ databases">
        <authorList>
            <person name="Alioto T."/>
            <person name="Alioto T."/>
            <person name="Gomez Garrido J."/>
        </authorList>
    </citation>
    <scope>NUCLEOTIDE SEQUENCE</scope>
    <source>
        <strain evidence="16">A484AB</strain>
    </source>
</reference>
<dbReference type="PANTHER" id="PTHR37984">
    <property type="entry name" value="PROTEIN CBG26694"/>
    <property type="match status" value="1"/>
</dbReference>
<evidence type="ECO:0000256" key="4">
    <source>
        <dbReference type="ARBA" id="ARBA00022670"/>
    </source>
</evidence>
<dbReference type="InterPro" id="IPR000477">
    <property type="entry name" value="RT_dom"/>
</dbReference>
<dbReference type="InterPro" id="IPR010339">
    <property type="entry name" value="TIP49_P-loop"/>
</dbReference>
<proteinExistence type="inferred from homology"/>
<feature type="compositionally biased region" description="Low complexity" evidence="15">
    <location>
        <begin position="1424"/>
        <end position="1444"/>
    </location>
</feature>
<evidence type="ECO:0000256" key="1">
    <source>
        <dbReference type="ARBA" id="ARBA00004123"/>
    </source>
</evidence>
<dbReference type="GO" id="GO:0003964">
    <property type="term" value="F:RNA-directed DNA polymerase activity"/>
    <property type="evidence" value="ECO:0007669"/>
    <property type="project" value="UniProtKB-KW"/>
</dbReference>
<keyword evidence="10" id="KW-0378">Hydrolase</keyword>
<keyword evidence="11" id="KW-0347">Helicase</keyword>
<evidence type="ECO:0000313" key="17">
    <source>
        <dbReference type="Proteomes" id="UP001152795"/>
    </source>
</evidence>
<dbReference type="FunFam" id="3.10.10.10:FF:000007">
    <property type="entry name" value="Retrovirus-related Pol polyprotein from transposon 17.6-like Protein"/>
    <property type="match status" value="1"/>
</dbReference>
<gene>
    <name evidence="16" type="ORF">PACLA_8A022644</name>
</gene>
<keyword evidence="8" id="KW-0547">Nucleotide-binding</keyword>
<evidence type="ECO:0000256" key="13">
    <source>
        <dbReference type="ARBA" id="ARBA00022918"/>
    </source>
</evidence>
<feature type="region of interest" description="Disordered" evidence="15">
    <location>
        <begin position="1423"/>
        <end position="1444"/>
    </location>
</feature>
<evidence type="ECO:0000256" key="10">
    <source>
        <dbReference type="ARBA" id="ARBA00022801"/>
    </source>
</evidence>
<keyword evidence="9" id="KW-0255">Endonuclease</keyword>
<dbReference type="FunFam" id="1.10.8.60:FF:000010">
    <property type="entry name" value="RuvB-like helicase"/>
    <property type="match status" value="1"/>
</dbReference>
<protein>
    <recommendedName>
        <fullName evidence="3">DNA helicase</fullName>
        <ecNumber evidence="3">3.6.4.12</ecNumber>
    </recommendedName>
</protein>
<evidence type="ECO:0000256" key="14">
    <source>
        <dbReference type="ARBA" id="ARBA00023242"/>
    </source>
</evidence>
<dbReference type="Pfam" id="PF17856">
    <property type="entry name" value="TIP49_C"/>
    <property type="match status" value="1"/>
</dbReference>
<dbReference type="InterPro" id="IPR043502">
    <property type="entry name" value="DNA/RNA_pol_sf"/>
</dbReference>
<evidence type="ECO:0000256" key="12">
    <source>
        <dbReference type="ARBA" id="ARBA00022840"/>
    </source>
</evidence>
<evidence type="ECO:0000256" key="6">
    <source>
        <dbReference type="ARBA" id="ARBA00022695"/>
    </source>
</evidence>
<keyword evidence="6" id="KW-0548">Nucleotidyltransferase</keyword>
<dbReference type="Gene3D" id="1.10.8.60">
    <property type="match status" value="1"/>
</dbReference>
<dbReference type="Gene3D" id="3.10.10.10">
    <property type="entry name" value="HIV Type 1 Reverse Transcriptase, subunit A, domain 1"/>
    <property type="match status" value="1"/>
</dbReference>
<dbReference type="GO" id="GO:0005524">
    <property type="term" value="F:ATP binding"/>
    <property type="evidence" value="ECO:0007669"/>
    <property type="project" value="UniProtKB-KW"/>
</dbReference>
<keyword evidence="5" id="KW-0808">Transferase</keyword>
<dbReference type="FunFam" id="3.40.50.300:FF:002221">
    <property type="entry name" value="RuvB-like 2"/>
    <property type="match status" value="1"/>
</dbReference>
<dbReference type="OrthoDB" id="10060499at2759"/>
<dbReference type="PANTHER" id="PTHR37984:SF5">
    <property type="entry name" value="PROTEIN NYNRIN-LIKE"/>
    <property type="match status" value="1"/>
</dbReference>
<comment type="subcellular location">
    <subcellularLocation>
        <location evidence="1">Nucleus</location>
    </subcellularLocation>
</comment>
<evidence type="ECO:0000313" key="16">
    <source>
        <dbReference type="EMBL" id="CAB4004266.1"/>
    </source>
</evidence>
<dbReference type="GO" id="GO:0005634">
    <property type="term" value="C:nucleus"/>
    <property type="evidence" value="ECO:0007669"/>
    <property type="project" value="UniProtKB-SubCell"/>
</dbReference>
<evidence type="ECO:0000256" key="3">
    <source>
        <dbReference type="ARBA" id="ARBA00012551"/>
    </source>
</evidence>
<dbReference type="Pfam" id="PF17921">
    <property type="entry name" value="Integrase_H2C2"/>
    <property type="match status" value="1"/>
</dbReference>
<sequence>MYGLWWQLTFFRCLKLELKREKIIQIFKLVQVSIITLLMFRLSLVLYTGEIDRGVQKNIPRFLVALQDRTYHLEMVHSYGLFRSMTGVGGRPEVIIKGGDTPTGPWKEFDFLYKPGNVNTRPSFVAPHQPRLDWQMWFASLGTYDRKPWFLSLLHKLLLGKSPVLGLLNDGHFEHQPPQFIKVDLYRYHFTENTTSFWNVLSQMSEKSWWSREYVSDYTPFIINRNDTESFEALIQKRFKLLRTDPTSRMRTKKLLFCKRMQSLHVSKVVLDLPVVGYNVIEEITRKSAVKVNQDKHTSFVDVLCCSLMDIERAEVEALVAFLQSDLCNVKTTKRDIVIQPGQSLKVVCHVDVGPLEMRVPVLFEPNLECPWVDGLEVPETLTVVSRGARVSIQVNNPSNRAIVLKRRTVLGTLQMVRSINPMDVIQSKNTNNNTDEPQCNGTEVGVSVDSIGSKEKLMGNRNSDGLPEVNLEGQTNKQKWKVQQMLKEEADSFSREGEIGDAKGLQMNIHLTDSVPVQKNYTAIPRPLYPEVKQYVEDLLNKGYVQKSRSSYSSPVVCVIKKDGNLRLCVDYRQLNKKTVPDRHPLPRVQATLESLDGNKWFTVLDQGKAYHQGYIDPESRHKTAFITPWGLFEWVRIPFGLTNAPGEFQRFMEHCLEGLKEDICIPYLDDIIIFSKTFDEHVEHVRLVIQRLRANGIKLKPEKCNFFQREVNYLGQIVSAEGYRLDPGKTETVRALKDSEPKTIGELRKRLGLLGYYRRYIKDFARIARPLFDFLQAPPDVNSNSSNVKNSVPSSQPIQWQSRHQNALSELLDCLISPPILGYLDYNQPFELHTDASLRGLGAVLYQMQEGKMRVIEYGSRSLNPAERRYHAGKLEFLALKWAVCEHFRDILYYAPNFTIYTDNNPLTYILPAAKLNATGHRWASELVDFTFDIKYRPGRNNQDADALSRMPVDLANYREMCTEEVPSENIKAVITGITAQQYGNATWVTALTLDEDLPDIDNDFLTNDGCRLCIGNYVILKAQKEDLSIGKVRSFKLEGRRPSIQDAKNELPNTKTLLRQWHKLKIGKDGLLHESGPYTQLVLPRKFLPSVYKELHQDMGHLGAERVVQLARERFYWPNMEREITHFVTNVCGCLKQRRPARPTCAPLCSITTCSPFELISIDYIHLEKSSGGYEYILRFMSFESQANTKFVQCPEGELQKRKEVVHTVTLHEIDVINSRTQGFLALFSGDTGEIKGEVREQINAKVAEWREEGKAEIVPGVLFVDEVHMLDIECFSFLNRALESDMSPILIMATNRGITKIRGTNYNSPHGIPLDLLDRLLIITTTPYEEKELKQILAIRCEEEDVEMSEDAMGVLTKIGQETSLRYAIQLITAASLVCRKRKGTEVQIDDIKRVYSLFLDECRSSQFLKEYQQEFMFSEETPAPQEQTTTDSMETDTTS</sequence>
<dbReference type="GO" id="GO:0008233">
    <property type="term" value="F:peptidase activity"/>
    <property type="evidence" value="ECO:0007669"/>
    <property type="project" value="UniProtKB-KW"/>
</dbReference>
<dbReference type="Pfam" id="PF17917">
    <property type="entry name" value="RT_RNaseH"/>
    <property type="match status" value="1"/>
</dbReference>
<dbReference type="Gene3D" id="3.40.50.300">
    <property type="entry name" value="P-loop containing nucleotide triphosphate hydrolases"/>
    <property type="match status" value="1"/>
</dbReference>
<keyword evidence="4" id="KW-0645">Protease</keyword>
<comment type="caution">
    <text evidence="16">The sequence shown here is derived from an EMBL/GenBank/DDBJ whole genome shotgun (WGS) entry which is preliminary data.</text>
</comment>
<evidence type="ECO:0000256" key="2">
    <source>
        <dbReference type="ARBA" id="ARBA00007519"/>
    </source>
</evidence>
<dbReference type="GO" id="GO:0003678">
    <property type="term" value="F:DNA helicase activity"/>
    <property type="evidence" value="ECO:0007669"/>
    <property type="project" value="UniProtKB-EC"/>
</dbReference>
<keyword evidence="12" id="KW-0067">ATP-binding</keyword>
<dbReference type="InterPro" id="IPR041048">
    <property type="entry name" value="RuvB-like_C"/>
</dbReference>
<comment type="similarity">
    <text evidence="2">Belongs to the RuvB family.</text>
</comment>
<keyword evidence="7" id="KW-0540">Nuclease</keyword>
<dbReference type="CDD" id="cd01647">
    <property type="entry name" value="RT_LTR"/>
    <property type="match status" value="1"/>
</dbReference>
<dbReference type="Pfam" id="PF06068">
    <property type="entry name" value="TIP49"/>
    <property type="match status" value="1"/>
</dbReference>
<dbReference type="SUPFAM" id="SSF52540">
    <property type="entry name" value="P-loop containing nucleoside triphosphate hydrolases"/>
    <property type="match status" value="1"/>
</dbReference>
<keyword evidence="14" id="KW-0539">Nucleus</keyword>
<dbReference type="InterPro" id="IPR043128">
    <property type="entry name" value="Rev_trsase/Diguanyl_cyclase"/>
</dbReference>
<accession>A0A6S7HI55</accession>
<dbReference type="GO" id="GO:0006508">
    <property type="term" value="P:proteolysis"/>
    <property type="evidence" value="ECO:0007669"/>
    <property type="project" value="UniProtKB-KW"/>
</dbReference>
<evidence type="ECO:0000256" key="8">
    <source>
        <dbReference type="ARBA" id="ARBA00022741"/>
    </source>
</evidence>
<dbReference type="InterPro" id="IPR057433">
    <property type="entry name" value="LMF1/2_C"/>
</dbReference>
<dbReference type="InterPro" id="IPR041373">
    <property type="entry name" value="RT_RNaseH"/>
</dbReference>
<keyword evidence="17" id="KW-1185">Reference proteome</keyword>
<dbReference type="Gene3D" id="3.30.70.270">
    <property type="match status" value="2"/>
</dbReference>
<dbReference type="InterPro" id="IPR041588">
    <property type="entry name" value="Integrase_H2C2"/>
</dbReference>
<dbReference type="InterPro" id="IPR050951">
    <property type="entry name" value="Retrovirus_Pol_polyprotein"/>
</dbReference>
<dbReference type="Proteomes" id="UP001152795">
    <property type="component" value="Unassembled WGS sequence"/>
</dbReference>
<name>A0A6S7HI55_PARCT</name>
<evidence type="ECO:0000256" key="11">
    <source>
        <dbReference type="ARBA" id="ARBA00022806"/>
    </source>
</evidence>
<evidence type="ECO:0000256" key="5">
    <source>
        <dbReference type="ARBA" id="ARBA00022679"/>
    </source>
</evidence>
<organism evidence="16 17">
    <name type="scientific">Paramuricea clavata</name>
    <name type="common">Red gorgonian</name>
    <name type="synonym">Violescent sea-whip</name>
    <dbReference type="NCBI Taxonomy" id="317549"/>
    <lineage>
        <taxon>Eukaryota</taxon>
        <taxon>Metazoa</taxon>
        <taxon>Cnidaria</taxon>
        <taxon>Anthozoa</taxon>
        <taxon>Octocorallia</taxon>
        <taxon>Malacalcyonacea</taxon>
        <taxon>Plexauridae</taxon>
        <taxon>Paramuricea</taxon>
    </lineage>
</organism>
<dbReference type="EC" id="3.6.4.12" evidence="3"/>
<dbReference type="InterPro" id="IPR027417">
    <property type="entry name" value="P-loop_NTPase"/>
</dbReference>
<evidence type="ECO:0000256" key="15">
    <source>
        <dbReference type="SAM" id="MobiDB-lite"/>
    </source>
</evidence>
<dbReference type="SUPFAM" id="SSF56672">
    <property type="entry name" value="DNA/RNA polymerases"/>
    <property type="match status" value="1"/>
</dbReference>
<dbReference type="GO" id="GO:0004519">
    <property type="term" value="F:endonuclease activity"/>
    <property type="evidence" value="ECO:0007669"/>
    <property type="project" value="UniProtKB-KW"/>
</dbReference>
<dbReference type="EMBL" id="CACRXK020004849">
    <property type="protein sequence ID" value="CAB4004266.1"/>
    <property type="molecule type" value="Genomic_DNA"/>
</dbReference>
<dbReference type="CDD" id="cd09274">
    <property type="entry name" value="RNase_HI_RT_Ty3"/>
    <property type="match status" value="1"/>
</dbReference>
<dbReference type="PROSITE" id="PS50878">
    <property type="entry name" value="RT_POL"/>
    <property type="match status" value="1"/>
</dbReference>
<keyword evidence="13" id="KW-0695">RNA-directed DNA polymerase</keyword>
<dbReference type="Pfam" id="PF00078">
    <property type="entry name" value="RVT_1"/>
    <property type="match status" value="1"/>
</dbReference>
<evidence type="ECO:0000256" key="9">
    <source>
        <dbReference type="ARBA" id="ARBA00022759"/>
    </source>
</evidence>
<dbReference type="Gene3D" id="1.10.340.70">
    <property type="match status" value="1"/>
</dbReference>
<dbReference type="FunFam" id="1.10.340.70:FF:000001">
    <property type="entry name" value="Retrovirus-related Pol polyprotein from transposon gypsy-like Protein"/>
    <property type="match status" value="1"/>
</dbReference>
<evidence type="ECO:0000256" key="7">
    <source>
        <dbReference type="ARBA" id="ARBA00022722"/>
    </source>
</evidence>